<feature type="compositionally biased region" description="Basic residues" evidence="1">
    <location>
        <begin position="32"/>
        <end position="43"/>
    </location>
</feature>
<keyword evidence="2" id="KW-0378">Hydrolase</keyword>
<name>A0AAX6H6N3_IRIPA</name>
<dbReference type="EMBL" id="JANAVB010012199">
    <property type="protein sequence ID" value="KAJ6836308.1"/>
    <property type="molecule type" value="Genomic_DNA"/>
</dbReference>
<dbReference type="Proteomes" id="UP001140949">
    <property type="component" value="Unassembled WGS sequence"/>
</dbReference>
<evidence type="ECO:0000256" key="1">
    <source>
        <dbReference type="SAM" id="MobiDB-lite"/>
    </source>
</evidence>
<accession>A0AAX6H6N3</accession>
<proteinExistence type="predicted"/>
<feature type="region of interest" description="Disordered" evidence="1">
    <location>
        <begin position="1"/>
        <end position="69"/>
    </location>
</feature>
<feature type="compositionally biased region" description="Polar residues" evidence="1">
    <location>
        <begin position="46"/>
        <end position="57"/>
    </location>
</feature>
<reference evidence="2" key="2">
    <citation type="submission" date="2023-04" db="EMBL/GenBank/DDBJ databases">
        <authorList>
            <person name="Bruccoleri R.E."/>
            <person name="Oakeley E.J."/>
            <person name="Faust A.-M."/>
            <person name="Dessus-Babus S."/>
            <person name="Altorfer M."/>
            <person name="Burckhardt D."/>
            <person name="Oertli M."/>
            <person name="Naumann U."/>
            <person name="Petersen F."/>
            <person name="Wong J."/>
        </authorList>
    </citation>
    <scope>NUCLEOTIDE SEQUENCE</scope>
    <source>
        <strain evidence="2">GSM-AAB239-AS_SAM_17_03QT</strain>
        <tissue evidence="2">Leaf</tissue>
    </source>
</reference>
<keyword evidence="3" id="KW-1185">Reference proteome</keyword>
<protein>
    <submittedName>
        <fullName evidence="2">Ubiquitin carboxyl-terminal hydrolase 2-like isoform X1</fullName>
    </submittedName>
</protein>
<reference evidence="2" key="1">
    <citation type="journal article" date="2023" name="GigaByte">
        <title>Genome assembly of the bearded iris, Iris pallida Lam.</title>
        <authorList>
            <person name="Bruccoleri R.E."/>
            <person name="Oakeley E.J."/>
            <person name="Faust A.M.E."/>
            <person name="Altorfer M."/>
            <person name="Dessus-Babus S."/>
            <person name="Burckhardt D."/>
            <person name="Oertli M."/>
            <person name="Naumann U."/>
            <person name="Petersen F."/>
            <person name="Wong J."/>
        </authorList>
    </citation>
    <scope>NUCLEOTIDE SEQUENCE</scope>
    <source>
        <strain evidence="2">GSM-AAB239-AS_SAM_17_03QT</strain>
    </source>
</reference>
<comment type="caution">
    <text evidence="2">The sequence shown here is derived from an EMBL/GenBank/DDBJ whole genome shotgun (WGS) entry which is preliminary data.</text>
</comment>
<gene>
    <name evidence="2" type="ORF">M6B38_327530</name>
</gene>
<evidence type="ECO:0000313" key="2">
    <source>
        <dbReference type="EMBL" id="KAJ6836308.1"/>
    </source>
</evidence>
<organism evidence="2 3">
    <name type="scientific">Iris pallida</name>
    <name type="common">Sweet iris</name>
    <dbReference type="NCBI Taxonomy" id="29817"/>
    <lineage>
        <taxon>Eukaryota</taxon>
        <taxon>Viridiplantae</taxon>
        <taxon>Streptophyta</taxon>
        <taxon>Embryophyta</taxon>
        <taxon>Tracheophyta</taxon>
        <taxon>Spermatophyta</taxon>
        <taxon>Magnoliopsida</taxon>
        <taxon>Liliopsida</taxon>
        <taxon>Asparagales</taxon>
        <taxon>Iridaceae</taxon>
        <taxon>Iridoideae</taxon>
        <taxon>Irideae</taxon>
        <taxon>Iris</taxon>
    </lineage>
</organism>
<dbReference type="AlphaFoldDB" id="A0AAX6H6N3"/>
<dbReference type="GO" id="GO:0016787">
    <property type="term" value="F:hydrolase activity"/>
    <property type="evidence" value="ECO:0007669"/>
    <property type="project" value="UniProtKB-KW"/>
</dbReference>
<evidence type="ECO:0000313" key="3">
    <source>
        <dbReference type="Proteomes" id="UP001140949"/>
    </source>
</evidence>
<sequence>MAMRGATRSRRSISGPSAPTTLWFPGATCAARRSRSRCHRRRPAMIQSQRGNRTTEPTHSHWGARRVMS</sequence>